<keyword evidence="4" id="KW-0547">Nucleotide-binding</keyword>
<accession>A0AA48GR98</accession>
<dbReference type="InterPro" id="IPR003593">
    <property type="entry name" value="AAA+_ATPase"/>
</dbReference>
<gene>
    <name evidence="7" type="ORF">METESE_27590</name>
</gene>
<sequence>MVINVESLGRRFGDVWALKEINFQVQAGEFIGILGRNGAGKTTLVRLLTGQLSPSEGSMDICKHRVESRPTALRRIMGVMPDTTALFDGLTGEQYLHFVGRIHGLQEEVLQNRIRELGELLEIDFLQPLPIVDFSFGMKKKTALSAALLHAPSLLFLDEPFEGLDPVSSDTLRSLLESLRDHGTTILMTSHLLGLAERLCSRFIIINQGRIEADGSAESLLRGNETLESLFLRTVGKAKAGALTWM</sequence>
<dbReference type="InterPro" id="IPR050763">
    <property type="entry name" value="ABC_transporter_ATP-binding"/>
</dbReference>
<keyword evidence="5 7" id="KW-0067">ATP-binding</keyword>
<evidence type="ECO:0000256" key="1">
    <source>
        <dbReference type="ARBA" id="ARBA00005417"/>
    </source>
</evidence>
<dbReference type="PANTHER" id="PTHR42711">
    <property type="entry name" value="ABC TRANSPORTER ATP-BINDING PROTEIN"/>
    <property type="match status" value="1"/>
</dbReference>
<dbReference type="Pfam" id="PF00005">
    <property type="entry name" value="ABC_tran"/>
    <property type="match status" value="1"/>
</dbReference>
<name>A0AA48GR98_9BACT</name>
<keyword evidence="2" id="KW-0813">Transport</keyword>
<evidence type="ECO:0000256" key="5">
    <source>
        <dbReference type="ARBA" id="ARBA00022840"/>
    </source>
</evidence>
<keyword evidence="3" id="KW-0536">Nodulation</keyword>
<dbReference type="EMBL" id="AP027081">
    <property type="protein sequence ID" value="BDU77801.1"/>
    <property type="molecule type" value="Genomic_DNA"/>
</dbReference>
<proteinExistence type="inferred from homology"/>
<dbReference type="AlphaFoldDB" id="A0AA48GR98"/>
<dbReference type="Proteomes" id="UP001228113">
    <property type="component" value="Chromosome"/>
</dbReference>
<reference evidence="7" key="1">
    <citation type="journal article" date="2023" name="Int. J. Syst. Evol. Microbiol.">
        <title>Mesoterricola silvestris gen. nov., sp. nov., Mesoterricola sediminis sp. nov., Geothrix oryzae sp. nov., Geothrix edaphica sp. nov., Geothrix rubra sp. nov., and Geothrix limicola sp. nov., six novel members of Acidobacteriota isolated from soils.</title>
        <authorList>
            <person name="Itoh H."/>
            <person name="Sugisawa Y."/>
            <person name="Mise K."/>
            <person name="Xu Z."/>
            <person name="Kuniyasu M."/>
            <person name="Ushijima N."/>
            <person name="Kawano K."/>
            <person name="Kobayashi E."/>
            <person name="Shiratori Y."/>
            <person name="Masuda Y."/>
            <person name="Senoo K."/>
        </authorList>
    </citation>
    <scope>NUCLEOTIDE SEQUENCE</scope>
    <source>
        <strain evidence="7">W786</strain>
    </source>
</reference>
<dbReference type="SUPFAM" id="SSF52540">
    <property type="entry name" value="P-loop containing nucleoside triphosphate hydrolases"/>
    <property type="match status" value="1"/>
</dbReference>
<organism evidence="7 8">
    <name type="scientific">Mesoterricola sediminis</name>
    <dbReference type="NCBI Taxonomy" id="2927980"/>
    <lineage>
        <taxon>Bacteria</taxon>
        <taxon>Pseudomonadati</taxon>
        <taxon>Acidobacteriota</taxon>
        <taxon>Holophagae</taxon>
        <taxon>Holophagales</taxon>
        <taxon>Holophagaceae</taxon>
        <taxon>Mesoterricola</taxon>
    </lineage>
</organism>
<evidence type="ECO:0000259" key="6">
    <source>
        <dbReference type="PROSITE" id="PS50893"/>
    </source>
</evidence>
<dbReference type="CDD" id="cd03230">
    <property type="entry name" value="ABC_DR_subfamily_A"/>
    <property type="match status" value="1"/>
</dbReference>
<dbReference type="Gene3D" id="3.40.50.300">
    <property type="entry name" value="P-loop containing nucleotide triphosphate hydrolases"/>
    <property type="match status" value="1"/>
</dbReference>
<dbReference type="InterPro" id="IPR003439">
    <property type="entry name" value="ABC_transporter-like_ATP-bd"/>
</dbReference>
<evidence type="ECO:0000313" key="8">
    <source>
        <dbReference type="Proteomes" id="UP001228113"/>
    </source>
</evidence>
<dbReference type="GO" id="GO:0016887">
    <property type="term" value="F:ATP hydrolysis activity"/>
    <property type="evidence" value="ECO:0007669"/>
    <property type="project" value="InterPro"/>
</dbReference>
<feature type="domain" description="ABC transporter" evidence="6">
    <location>
        <begin position="3"/>
        <end position="233"/>
    </location>
</feature>
<evidence type="ECO:0000256" key="2">
    <source>
        <dbReference type="ARBA" id="ARBA00022448"/>
    </source>
</evidence>
<dbReference type="RefSeq" id="WP_243346137.1">
    <property type="nucleotide sequence ID" value="NZ_AP027081.1"/>
</dbReference>
<evidence type="ECO:0000313" key="7">
    <source>
        <dbReference type="EMBL" id="BDU77801.1"/>
    </source>
</evidence>
<dbReference type="SMART" id="SM00382">
    <property type="entry name" value="AAA"/>
    <property type="match status" value="1"/>
</dbReference>
<dbReference type="KEGG" id="msea:METESE_27590"/>
<comment type="similarity">
    <text evidence="1">Belongs to the ABC transporter superfamily.</text>
</comment>
<protein>
    <submittedName>
        <fullName evidence="7">ABC transporter ATP-binding protein</fullName>
    </submittedName>
</protein>
<dbReference type="PROSITE" id="PS50893">
    <property type="entry name" value="ABC_TRANSPORTER_2"/>
    <property type="match status" value="1"/>
</dbReference>
<dbReference type="PANTHER" id="PTHR42711:SF5">
    <property type="entry name" value="ABC TRANSPORTER ATP-BINDING PROTEIN NATA"/>
    <property type="match status" value="1"/>
</dbReference>
<keyword evidence="8" id="KW-1185">Reference proteome</keyword>
<dbReference type="InterPro" id="IPR027417">
    <property type="entry name" value="P-loop_NTPase"/>
</dbReference>
<evidence type="ECO:0000256" key="4">
    <source>
        <dbReference type="ARBA" id="ARBA00022741"/>
    </source>
</evidence>
<evidence type="ECO:0000256" key="3">
    <source>
        <dbReference type="ARBA" id="ARBA00022458"/>
    </source>
</evidence>
<dbReference type="GO" id="GO:0005524">
    <property type="term" value="F:ATP binding"/>
    <property type="evidence" value="ECO:0007669"/>
    <property type="project" value="UniProtKB-KW"/>
</dbReference>